<keyword evidence="6 10" id="KW-0067">ATP-binding</keyword>
<dbReference type="AlphaFoldDB" id="A0AAJ1Q6Y5"/>
<feature type="domain" description="ABC transporter" evidence="9">
    <location>
        <begin position="5"/>
        <end position="239"/>
    </location>
</feature>
<dbReference type="PANTHER" id="PTHR43553:SF24">
    <property type="entry name" value="ENERGY-COUPLING FACTOR TRANSPORTER ATP-BINDING PROTEIN ECFA1"/>
    <property type="match status" value="1"/>
</dbReference>
<comment type="caution">
    <text evidence="10">The sequence shown here is derived from an EMBL/GenBank/DDBJ whole genome shotgun (WGS) entry which is preliminary data.</text>
</comment>
<dbReference type="SUPFAM" id="SSF52540">
    <property type="entry name" value="P-loop containing nucleoside triphosphate hydrolases"/>
    <property type="match status" value="1"/>
</dbReference>
<dbReference type="PROSITE" id="PS50893">
    <property type="entry name" value="ABC_TRANSPORTER_2"/>
    <property type="match status" value="1"/>
</dbReference>
<evidence type="ECO:0000256" key="4">
    <source>
        <dbReference type="ARBA" id="ARBA00022475"/>
    </source>
</evidence>
<dbReference type="CDD" id="cd03225">
    <property type="entry name" value="ABC_cobalt_CbiO_domain1"/>
    <property type="match status" value="1"/>
</dbReference>
<evidence type="ECO:0000256" key="3">
    <source>
        <dbReference type="ARBA" id="ARBA00022448"/>
    </source>
</evidence>
<keyword evidence="4" id="KW-1003">Cell membrane</keyword>
<dbReference type="PROSITE" id="PS00211">
    <property type="entry name" value="ABC_TRANSPORTER_1"/>
    <property type="match status" value="1"/>
</dbReference>
<dbReference type="RefSeq" id="WP_016648644.1">
    <property type="nucleotide sequence ID" value="NZ_CAUPDI010000002.1"/>
</dbReference>
<comment type="subcellular location">
    <subcellularLocation>
        <location evidence="1">Cell membrane</location>
        <topology evidence="1">Peripheral membrane protein</topology>
    </subcellularLocation>
</comment>
<dbReference type="InterPro" id="IPR027417">
    <property type="entry name" value="P-loop_NTPase"/>
</dbReference>
<evidence type="ECO:0000256" key="5">
    <source>
        <dbReference type="ARBA" id="ARBA00022741"/>
    </source>
</evidence>
<dbReference type="NCBIfam" id="NF010156">
    <property type="entry name" value="PRK13635.1"/>
    <property type="match status" value="1"/>
</dbReference>
<evidence type="ECO:0000256" key="8">
    <source>
        <dbReference type="ARBA" id="ARBA00023136"/>
    </source>
</evidence>
<evidence type="ECO:0000313" key="10">
    <source>
        <dbReference type="EMBL" id="MDK7187722.1"/>
    </source>
</evidence>
<evidence type="ECO:0000256" key="1">
    <source>
        <dbReference type="ARBA" id="ARBA00004202"/>
    </source>
</evidence>
<dbReference type="GO" id="GO:0043190">
    <property type="term" value="C:ATP-binding cassette (ABC) transporter complex"/>
    <property type="evidence" value="ECO:0007669"/>
    <property type="project" value="TreeGrafter"/>
</dbReference>
<keyword evidence="8" id="KW-0472">Membrane</keyword>
<dbReference type="EMBL" id="JASOOE010000013">
    <property type="protein sequence ID" value="MDK7187722.1"/>
    <property type="molecule type" value="Genomic_DNA"/>
</dbReference>
<dbReference type="Pfam" id="PF00005">
    <property type="entry name" value="ABC_tran"/>
    <property type="match status" value="1"/>
</dbReference>
<reference evidence="10" key="1">
    <citation type="submission" date="2023-05" db="EMBL/GenBank/DDBJ databases">
        <title>Cataloging the Phylogenetic Diversity of Human Bladder Bacteria.</title>
        <authorList>
            <person name="Du J."/>
        </authorList>
    </citation>
    <scope>NUCLEOTIDE SEQUENCE</scope>
    <source>
        <strain evidence="10">UMB1231</strain>
    </source>
</reference>
<dbReference type="InterPro" id="IPR030947">
    <property type="entry name" value="EcfA_1"/>
</dbReference>
<dbReference type="SMART" id="SM00382">
    <property type="entry name" value="AAA"/>
    <property type="match status" value="1"/>
</dbReference>
<dbReference type="InterPro" id="IPR003439">
    <property type="entry name" value="ABC_transporter-like_ATP-bd"/>
</dbReference>
<dbReference type="Gene3D" id="3.40.50.300">
    <property type="entry name" value="P-loop containing nucleotide triphosphate hydrolases"/>
    <property type="match status" value="1"/>
</dbReference>
<accession>A0AAJ1Q6Y5</accession>
<keyword evidence="7" id="KW-1278">Translocase</keyword>
<name>A0AAJ1Q6Y5_9LACT</name>
<evidence type="ECO:0000256" key="2">
    <source>
        <dbReference type="ARBA" id="ARBA00005417"/>
    </source>
</evidence>
<dbReference type="InterPro" id="IPR017871">
    <property type="entry name" value="ABC_transporter-like_CS"/>
</dbReference>
<dbReference type="InterPro" id="IPR003593">
    <property type="entry name" value="AAA+_ATPase"/>
</dbReference>
<keyword evidence="5" id="KW-0547">Nucleotide-binding</keyword>
<comment type="similarity">
    <text evidence="2">Belongs to the ABC transporter superfamily.</text>
</comment>
<proteinExistence type="inferred from homology"/>
<evidence type="ECO:0000259" key="9">
    <source>
        <dbReference type="PROSITE" id="PS50893"/>
    </source>
</evidence>
<keyword evidence="3" id="KW-0813">Transport</keyword>
<organism evidence="10 11">
    <name type="scientific">Facklamia hominis</name>
    <dbReference type="NCBI Taxonomy" id="178214"/>
    <lineage>
        <taxon>Bacteria</taxon>
        <taxon>Bacillati</taxon>
        <taxon>Bacillota</taxon>
        <taxon>Bacilli</taxon>
        <taxon>Lactobacillales</taxon>
        <taxon>Aerococcaceae</taxon>
        <taxon>Facklamia</taxon>
    </lineage>
</organism>
<dbReference type="FunFam" id="3.40.50.300:FF:000224">
    <property type="entry name" value="Energy-coupling factor transporter ATP-binding protein EcfA"/>
    <property type="match status" value="1"/>
</dbReference>
<dbReference type="InterPro" id="IPR015856">
    <property type="entry name" value="ABC_transpr_CbiO/EcfA_su"/>
</dbReference>
<evidence type="ECO:0000256" key="6">
    <source>
        <dbReference type="ARBA" id="ARBA00022840"/>
    </source>
</evidence>
<dbReference type="Proteomes" id="UP001229251">
    <property type="component" value="Unassembled WGS sequence"/>
</dbReference>
<evidence type="ECO:0000256" key="7">
    <source>
        <dbReference type="ARBA" id="ARBA00022967"/>
    </source>
</evidence>
<dbReference type="GO" id="GO:0042626">
    <property type="term" value="F:ATPase-coupled transmembrane transporter activity"/>
    <property type="evidence" value="ECO:0007669"/>
    <property type="project" value="TreeGrafter"/>
</dbReference>
<protein>
    <submittedName>
        <fullName evidence="10">Energy-coupling factor ABC transporter ATP-binding protein</fullName>
    </submittedName>
</protein>
<sequence length="278" mass="31025">MEAIINVQDLSFRYPNANRDALSSISFSVNKGEWLAVIGPNGSGKSTLAKMINGLLAPYQGSVEVNGRLLNEDSLWQIRKEVGIVFQNPDNQFVGATVEDDVAFGLENLGIDRQEMVQRIHEVLKQVRMEAFLKKEPAKLSGGQKQRVAIAGILALRPDVIILDESTSMLDPLGRKTIIKTVRELKEKYQLTVISITHDIDEASQADRILILKEGKVMKLALPEAVFSLGEDLIAMGLDLPFAEKLRLCLKDHNVPVPDKYLTEEELVEWLSQSYLTK</sequence>
<dbReference type="NCBIfam" id="TIGR04520">
    <property type="entry name" value="ECF_ATPase_1"/>
    <property type="match status" value="1"/>
</dbReference>
<evidence type="ECO:0000313" key="11">
    <source>
        <dbReference type="Proteomes" id="UP001229251"/>
    </source>
</evidence>
<dbReference type="PANTHER" id="PTHR43553">
    <property type="entry name" value="HEAVY METAL TRANSPORTER"/>
    <property type="match status" value="1"/>
</dbReference>
<dbReference type="NCBIfam" id="NF010167">
    <property type="entry name" value="PRK13648.1"/>
    <property type="match status" value="1"/>
</dbReference>
<gene>
    <name evidence="10" type="ORF">QP433_06985</name>
</gene>
<dbReference type="GO" id="GO:0005524">
    <property type="term" value="F:ATP binding"/>
    <property type="evidence" value="ECO:0007669"/>
    <property type="project" value="UniProtKB-KW"/>
</dbReference>
<dbReference type="GO" id="GO:0016887">
    <property type="term" value="F:ATP hydrolysis activity"/>
    <property type="evidence" value="ECO:0007669"/>
    <property type="project" value="InterPro"/>
</dbReference>
<dbReference type="InterPro" id="IPR050095">
    <property type="entry name" value="ECF_ABC_transporter_ATP-bd"/>
</dbReference>